<evidence type="ECO:0000259" key="1">
    <source>
        <dbReference type="Pfam" id="PF07727"/>
    </source>
</evidence>
<reference evidence="2" key="1">
    <citation type="submission" date="2023-10" db="EMBL/GenBank/DDBJ databases">
        <title>Chromosome-level genome of the transformable northern wattle, Acacia crassicarpa.</title>
        <authorList>
            <person name="Massaro I."/>
            <person name="Sinha N.R."/>
            <person name="Poethig S."/>
            <person name="Leichty A.R."/>
        </authorList>
    </citation>
    <scope>NUCLEOTIDE SEQUENCE</scope>
    <source>
        <strain evidence="2">Acra3RX</strain>
        <tissue evidence="2">Leaf</tissue>
    </source>
</reference>
<dbReference type="Pfam" id="PF07727">
    <property type="entry name" value="RVT_2"/>
    <property type="match status" value="1"/>
</dbReference>
<accession>A0AAE1JIN6</accession>
<evidence type="ECO:0000313" key="3">
    <source>
        <dbReference type="Proteomes" id="UP001293593"/>
    </source>
</evidence>
<evidence type="ECO:0000313" key="2">
    <source>
        <dbReference type="EMBL" id="KAK4271170.1"/>
    </source>
</evidence>
<dbReference type="AlphaFoldDB" id="A0AAE1JIN6"/>
<keyword evidence="3" id="KW-1185">Reference proteome</keyword>
<dbReference type="PANTHER" id="PTHR11439:SF467">
    <property type="entry name" value="INTEGRASE CATALYTIC DOMAIN-CONTAINING PROTEIN"/>
    <property type="match status" value="1"/>
</dbReference>
<feature type="domain" description="Reverse transcriptase Ty1/copia-type" evidence="1">
    <location>
        <begin position="2"/>
        <end position="106"/>
    </location>
</feature>
<organism evidence="2 3">
    <name type="scientific">Acacia crassicarpa</name>
    <name type="common">northern wattle</name>
    <dbReference type="NCBI Taxonomy" id="499986"/>
    <lineage>
        <taxon>Eukaryota</taxon>
        <taxon>Viridiplantae</taxon>
        <taxon>Streptophyta</taxon>
        <taxon>Embryophyta</taxon>
        <taxon>Tracheophyta</taxon>
        <taxon>Spermatophyta</taxon>
        <taxon>Magnoliopsida</taxon>
        <taxon>eudicotyledons</taxon>
        <taxon>Gunneridae</taxon>
        <taxon>Pentapetalae</taxon>
        <taxon>rosids</taxon>
        <taxon>fabids</taxon>
        <taxon>Fabales</taxon>
        <taxon>Fabaceae</taxon>
        <taxon>Caesalpinioideae</taxon>
        <taxon>mimosoid clade</taxon>
        <taxon>Acacieae</taxon>
        <taxon>Acacia</taxon>
    </lineage>
</organism>
<dbReference type="PANTHER" id="PTHR11439">
    <property type="entry name" value="GAG-POL-RELATED RETROTRANSPOSON"/>
    <property type="match status" value="1"/>
</dbReference>
<dbReference type="SUPFAM" id="SSF56672">
    <property type="entry name" value="DNA/RNA polymerases"/>
    <property type="match status" value="1"/>
</dbReference>
<dbReference type="CDD" id="cd09272">
    <property type="entry name" value="RNase_HI_RT_Ty1"/>
    <property type="match status" value="1"/>
</dbReference>
<name>A0AAE1JIN6_9FABA</name>
<sequence>MTKFRYKQSNADHTLFIKQNNGKVAILIVYVDDMVLTGDDLEEMKSLEKKLAAKFDMKDLGQLRYFLGIEVARSKEGIFLSQRKYILDLSSETSMLACKPSKTPMEVNHSLGIYPDQIETEKTRYQRLVGKLIYLLRTRPNISYSVSIVSRFMHSPSEEHMKAVFRILRYLKGAPGKGLLFSKCNKACIEGYTDSNWVGDKTTRQSTSGYSTFVEGNLVTWRSKKQKVVATSSAEAEFRGMSYGICELLWIKSVLADLGIMHNRPMNLYCDNKATVEIAQNPIQHDRTKHVEVDRYFIKEKLEKGVIQTPYIRSENQVVDILTKAVSVKMFEEMIGKLDMIDIHAPT</sequence>
<dbReference type="Proteomes" id="UP001293593">
    <property type="component" value="Unassembled WGS sequence"/>
</dbReference>
<dbReference type="InterPro" id="IPR043502">
    <property type="entry name" value="DNA/RNA_pol_sf"/>
</dbReference>
<comment type="caution">
    <text evidence="2">The sequence shown here is derived from an EMBL/GenBank/DDBJ whole genome shotgun (WGS) entry which is preliminary data.</text>
</comment>
<gene>
    <name evidence="2" type="ORF">QN277_019902</name>
</gene>
<dbReference type="EMBL" id="JAWXYG010000005">
    <property type="protein sequence ID" value="KAK4271170.1"/>
    <property type="molecule type" value="Genomic_DNA"/>
</dbReference>
<protein>
    <recommendedName>
        <fullName evidence="1">Reverse transcriptase Ty1/copia-type domain-containing protein</fullName>
    </recommendedName>
</protein>
<proteinExistence type="predicted"/>
<dbReference type="InterPro" id="IPR013103">
    <property type="entry name" value="RVT_2"/>
</dbReference>